<protein>
    <submittedName>
        <fullName evidence="4">LuxR family transcriptional regulator</fullName>
    </submittedName>
</protein>
<dbReference type="InterPro" id="IPR036388">
    <property type="entry name" value="WH-like_DNA-bd_sf"/>
</dbReference>
<accession>A0ABP7HGB0</accession>
<evidence type="ECO:0000259" key="3">
    <source>
        <dbReference type="SMART" id="SM00421"/>
    </source>
</evidence>
<keyword evidence="1" id="KW-0547">Nucleotide-binding</keyword>
<dbReference type="InterPro" id="IPR041664">
    <property type="entry name" value="AAA_16"/>
</dbReference>
<organism evidence="4 5">
    <name type="scientific">Sphaerisporangium flaviroseum</name>
    <dbReference type="NCBI Taxonomy" id="509199"/>
    <lineage>
        <taxon>Bacteria</taxon>
        <taxon>Bacillati</taxon>
        <taxon>Actinomycetota</taxon>
        <taxon>Actinomycetes</taxon>
        <taxon>Streptosporangiales</taxon>
        <taxon>Streptosporangiaceae</taxon>
        <taxon>Sphaerisporangium</taxon>
    </lineage>
</organism>
<dbReference type="Pfam" id="PF13191">
    <property type="entry name" value="AAA_16"/>
    <property type="match status" value="1"/>
</dbReference>
<dbReference type="SUPFAM" id="SSF52540">
    <property type="entry name" value="P-loop containing nucleoside triphosphate hydrolases"/>
    <property type="match status" value="1"/>
</dbReference>
<dbReference type="PRINTS" id="PR00038">
    <property type="entry name" value="HTHLUXR"/>
</dbReference>
<evidence type="ECO:0000256" key="1">
    <source>
        <dbReference type="ARBA" id="ARBA00022741"/>
    </source>
</evidence>
<dbReference type="CDD" id="cd06170">
    <property type="entry name" value="LuxR_C_like"/>
    <property type="match status" value="1"/>
</dbReference>
<dbReference type="InterPro" id="IPR027417">
    <property type="entry name" value="P-loop_NTPase"/>
</dbReference>
<dbReference type="PANTHER" id="PTHR16305:SF35">
    <property type="entry name" value="TRANSCRIPTIONAL ACTIVATOR DOMAIN"/>
    <property type="match status" value="1"/>
</dbReference>
<dbReference type="Gene3D" id="1.10.10.10">
    <property type="entry name" value="Winged helix-like DNA-binding domain superfamily/Winged helix DNA-binding domain"/>
    <property type="match status" value="1"/>
</dbReference>
<keyword evidence="5" id="KW-1185">Reference proteome</keyword>
<dbReference type="Pfam" id="PF00196">
    <property type="entry name" value="GerE"/>
    <property type="match status" value="1"/>
</dbReference>
<feature type="domain" description="HTH luxR-type" evidence="3">
    <location>
        <begin position="857"/>
        <end position="914"/>
    </location>
</feature>
<dbReference type="SMART" id="SM00421">
    <property type="entry name" value="HTH_LUXR"/>
    <property type="match status" value="1"/>
</dbReference>
<dbReference type="PANTHER" id="PTHR16305">
    <property type="entry name" value="TESTICULAR SOLUBLE ADENYLYL CYCLASE"/>
    <property type="match status" value="1"/>
</dbReference>
<evidence type="ECO:0000313" key="5">
    <source>
        <dbReference type="Proteomes" id="UP001500888"/>
    </source>
</evidence>
<dbReference type="Proteomes" id="UP001500888">
    <property type="component" value="Unassembled WGS sequence"/>
</dbReference>
<dbReference type="RefSeq" id="WP_344935007.1">
    <property type="nucleotide sequence ID" value="NZ_BAAAZR010000001.1"/>
</dbReference>
<reference evidence="5" key="1">
    <citation type="journal article" date="2019" name="Int. J. Syst. Evol. Microbiol.">
        <title>The Global Catalogue of Microorganisms (GCM) 10K type strain sequencing project: providing services to taxonomists for standard genome sequencing and annotation.</title>
        <authorList>
            <consortium name="The Broad Institute Genomics Platform"/>
            <consortium name="The Broad Institute Genome Sequencing Center for Infectious Disease"/>
            <person name="Wu L."/>
            <person name="Ma J."/>
        </authorList>
    </citation>
    <scope>NUCLEOTIDE SEQUENCE [LARGE SCALE GENOMIC DNA]</scope>
    <source>
        <strain evidence="5">JCM 16908</strain>
    </source>
</reference>
<sequence length="930" mass="100111">MRGREPEWHILIQLLRAAENGRGGTLLVEGEPGTGKSLLLAEAASHASRQGFLPVTGRVEELEEIIPLAPLFMALDELPPRAWRGEELLHDGQDPRTLLVERLRRRLRRCLATHPVLVGLDDLQWADPASIAALRMLHWELTSEPIVWLLARCTLADGHAERLFDLLEQHGATRIELRPLAGDVVAEVAADVLGAVPHPDLLARAAGAGGNPFLLTELLAGLREEGAVEIADGRCRLRSAETPERVRVLVRHLLGGLDRDTRQLVEAAAVLGRSFSPEDAADLMGTAPATLLPAFEEAMDAGILVATDEALEFRHEIVWQAVVAALPPPMRHALHHQIGKILLERGGVPVQAARHLIEGIRRGDARTLTGLDQAVTEVLASSPRAAADLAVQAVELSDLADPERFTRVLTAIEATTEAGRLTDAGNLVRSALARPMSALAAAELRCALSGILFMGGQAAEAVAEAETALCQPGLSGHLRDRATLARLYALAELADSHRAGEEAEAILMAAERHGEAVVVAAMVVLATIRWDSGRLADGLRLVSEAVHRAREGSVAVRRTHPRLALASMLTDIRRLDEARIVVREAGEEVESLGHSAWITGPAVLRARVELVAGRPDEAVAEGQAGLDLAETLGTHLFSSLATSVLSTVALRRGDLRGAAQRIEDDRARLARHAATTTPARCAMVAAQVAEARDGPETAMKLVAHLYPELRERRWILTGDPANAPWMVRVALAAGDRSSAGLAAAAAEDLADENPGFRTVRTAATHARGLLEGDAEALVVAAGEGADPWARASAAEDLGVVLAAAGDRQEAVRRLDQALAGYEETGSTRDAARLRRRLRRMGVRHRHWATADRPVCGWASLTDTERTVSLLVAQGWTNRQVANQMFISVHTVAFHLRQIFRKLGIGSRVELTRLAVEQGRDLGRPEGMDHR</sequence>
<name>A0ABP7HGB0_9ACTN</name>
<gene>
    <name evidence="4" type="ORF">GCM10022226_11440</name>
</gene>
<evidence type="ECO:0000313" key="4">
    <source>
        <dbReference type="EMBL" id="GAA3793868.1"/>
    </source>
</evidence>
<dbReference type="EMBL" id="BAAAZR010000001">
    <property type="protein sequence ID" value="GAA3793868.1"/>
    <property type="molecule type" value="Genomic_DNA"/>
</dbReference>
<comment type="caution">
    <text evidence="4">The sequence shown here is derived from an EMBL/GenBank/DDBJ whole genome shotgun (WGS) entry which is preliminary data.</text>
</comment>
<evidence type="ECO:0000256" key="2">
    <source>
        <dbReference type="ARBA" id="ARBA00022840"/>
    </source>
</evidence>
<keyword evidence="2" id="KW-0067">ATP-binding</keyword>
<proteinExistence type="predicted"/>
<dbReference type="SUPFAM" id="SSF46894">
    <property type="entry name" value="C-terminal effector domain of the bipartite response regulators"/>
    <property type="match status" value="1"/>
</dbReference>
<dbReference type="InterPro" id="IPR016032">
    <property type="entry name" value="Sig_transdc_resp-reg_C-effctor"/>
</dbReference>
<dbReference type="InterPro" id="IPR000792">
    <property type="entry name" value="Tscrpt_reg_LuxR_C"/>
</dbReference>